<keyword evidence="6" id="KW-1185">Reference proteome</keyword>
<dbReference type="FunFam" id="3.40.309.10:FF:000009">
    <property type="entry name" value="Aldehyde dehydrogenase A"/>
    <property type="match status" value="1"/>
</dbReference>
<dbReference type="Pfam" id="PF00171">
    <property type="entry name" value="Aldedh"/>
    <property type="match status" value="1"/>
</dbReference>
<comment type="similarity">
    <text evidence="1">Belongs to the aldehyde dehydrogenase family.</text>
</comment>
<dbReference type="InterPro" id="IPR016162">
    <property type="entry name" value="Ald_DH_N"/>
</dbReference>
<evidence type="ECO:0000256" key="2">
    <source>
        <dbReference type="ARBA" id="ARBA00022857"/>
    </source>
</evidence>
<dbReference type="InterPro" id="IPR016161">
    <property type="entry name" value="Ald_DH/histidinol_DH"/>
</dbReference>
<dbReference type="InterPro" id="IPR015590">
    <property type="entry name" value="Aldehyde_DH_dom"/>
</dbReference>
<dbReference type="Gene3D" id="3.40.605.10">
    <property type="entry name" value="Aldehyde Dehydrogenase, Chain A, domain 1"/>
    <property type="match status" value="1"/>
</dbReference>
<dbReference type="GO" id="GO:0004030">
    <property type="term" value="F:aldehyde dehydrogenase [NAD(P)+] activity"/>
    <property type="evidence" value="ECO:0007669"/>
    <property type="project" value="InterPro"/>
</dbReference>
<sequence>MTHTTLENAFSGIETLQSSYKRWKEFDLKKRLTIVQEIRDKLLSNKSLYAHAITEDMNKPITQAIAEVNKCAYLCDYYITNAENFIAPRLVKTQWSESKVNFEPIGVLLGVMPWNFPFWQVFRFVIPNMILGNLFVIKHASNVPKSANLLETIFNSDKIDFPLYKNLFLDSKYVADIIAHPHIKGVSLTGSENAGKAVAENAGKHLKKSVLELGGSAAFIVCKDADLELATSVAVMARMQNTGQSCIAAKRFLVDENIAETFINQYRSKIQALKTGDKFDPTTQIGAMAREDLAIELEKMVTESIQEGAKLICGGNRKGAFYEPTIITEVTPSMAIFKEETFGPVAAITTFSTFDEAVELSNQSEFGLGVSIFSKNTEFVKSQAYRFEEGAVYINEMLISDANLPFGGIKKSGYGRELSFFGIYEFANIKTVVVK</sequence>
<evidence type="ECO:0000256" key="3">
    <source>
        <dbReference type="ARBA" id="ARBA00023002"/>
    </source>
</evidence>
<name>A0A0B7IED1_9FLAO</name>
<keyword evidence="2" id="KW-0521">NADP</keyword>
<dbReference type="PANTHER" id="PTHR43217">
    <property type="entry name" value="SUCCINATE SEMIALDEHYDE DEHYDROGENASE [NAD(P)+] SAD"/>
    <property type="match status" value="1"/>
</dbReference>
<dbReference type="RefSeq" id="WP_042344897.1">
    <property type="nucleotide sequence ID" value="NZ_CDOI01000171.1"/>
</dbReference>
<evidence type="ECO:0000313" key="5">
    <source>
        <dbReference type="EMBL" id="CEN48323.1"/>
    </source>
</evidence>
<dbReference type="EMBL" id="CDOI01000171">
    <property type="protein sequence ID" value="CEN48323.1"/>
    <property type="molecule type" value="Genomic_DNA"/>
</dbReference>
<dbReference type="EC" id="1.2.1.79" evidence="5"/>
<dbReference type="SUPFAM" id="SSF53720">
    <property type="entry name" value="ALDH-like"/>
    <property type="match status" value="1"/>
</dbReference>
<dbReference type="Proteomes" id="UP000045051">
    <property type="component" value="Unassembled WGS sequence"/>
</dbReference>
<proteinExistence type="inferred from homology"/>
<keyword evidence="3 5" id="KW-0560">Oxidoreductase</keyword>
<reference evidence="5 6" key="1">
    <citation type="submission" date="2015-01" db="EMBL/GenBank/DDBJ databases">
        <authorList>
            <person name="Xiang T."/>
            <person name="Song Y."/>
            <person name="Huang L."/>
            <person name="Wang B."/>
            <person name="Wu P."/>
        </authorList>
    </citation>
    <scope>NUCLEOTIDE SEQUENCE [LARGE SCALE GENOMIC DNA]</scope>
    <source>
        <strain evidence="5 6">CcD38</strain>
    </source>
</reference>
<accession>A0A0B7IED1</accession>
<dbReference type="AlphaFoldDB" id="A0A0B7IED1"/>
<dbReference type="InterPro" id="IPR016163">
    <property type="entry name" value="Ald_DH_C"/>
</dbReference>
<organism evidence="5 6">
    <name type="scientific">Capnocytophaga canis</name>
    <dbReference type="NCBI Taxonomy" id="1848903"/>
    <lineage>
        <taxon>Bacteria</taxon>
        <taxon>Pseudomonadati</taxon>
        <taxon>Bacteroidota</taxon>
        <taxon>Flavobacteriia</taxon>
        <taxon>Flavobacteriales</taxon>
        <taxon>Flavobacteriaceae</taxon>
        <taxon>Capnocytophaga</taxon>
    </lineage>
</organism>
<dbReference type="GO" id="GO:0004777">
    <property type="term" value="F:succinate-semialdehyde dehydrogenase (NAD+) activity"/>
    <property type="evidence" value="ECO:0007669"/>
    <property type="project" value="TreeGrafter"/>
</dbReference>
<gene>
    <name evidence="5" type="primary">gabD</name>
    <name evidence="5" type="ORF">CCAND38_580023</name>
</gene>
<protein>
    <submittedName>
        <fullName evidence="5">Putative succinate-semialdehyde dehydrogenase (NADP(+))</fullName>
        <ecNumber evidence="5">1.2.1.79</ecNumber>
    </submittedName>
</protein>
<feature type="domain" description="Aldehyde dehydrogenase" evidence="4">
    <location>
        <begin position="13"/>
        <end position="432"/>
    </location>
</feature>
<dbReference type="GO" id="GO:0036243">
    <property type="term" value="F:succinate-semialdehyde dehydrogenase (NADP+) activity"/>
    <property type="evidence" value="ECO:0007669"/>
    <property type="project" value="UniProtKB-EC"/>
</dbReference>
<evidence type="ECO:0000313" key="6">
    <source>
        <dbReference type="Proteomes" id="UP000045051"/>
    </source>
</evidence>
<evidence type="ECO:0000259" key="4">
    <source>
        <dbReference type="Pfam" id="PF00171"/>
    </source>
</evidence>
<dbReference type="Gene3D" id="3.40.309.10">
    <property type="entry name" value="Aldehyde Dehydrogenase, Chain A, domain 2"/>
    <property type="match status" value="1"/>
</dbReference>
<dbReference type="PANTHER" id="PTHR43217:SF1">
    <property type="entry name" value="SUCCINATE SEMIALDEHYDE DEHYDROGENASE [NAD(P)+] SAD"/>
    <property type="match status" value="1"/>
</dbReference>
<dbReference type="InterPro" id="IPR044148">
    <property type="entry name" value="ALDH_GabD1-like"/>
</dbReference>
<dbReference type="InterPro" id="IPR047110">
    <property type="entry name" value="GABD/Sad-like"/>
</dbReference>
<dbReference type="CDD" id="cd07100">
    <property type="entry name" value="ALDH_SSADH1_GabD1"/>
    <property type="match status" value="1"/>
</dbReference>
<evidence type="ECO:0000256" key="1">
    <source>
        <dbReference type="ARBA" id="ARBA00009986"/>
    </source>
</evidence>